<gene>
    <name evidence="1" type="ORF">PHACT_07925</name>
</gene>
<reference evidence="2" key="1">
    <citation type="submission" date="2016-07" db="EMBL/GenBank/DDBJ databases">
        <authorList>
            <person name="Florea S."/>
            <person name="Webb J.S."/>
            <person name="Jaromczyk J."/>
            <person name="Schardl C.L."/>
        </authorList>
    </citation>
    <scope>NUCLEOTIDE SEQUENCE [LARGE SCALE GENOMIC DNA]</scope>
    <source>
        <strain evidence="2">KCTC 42131</strain>
    </source>
</reference>
<comment type="caution">
    <text evidence="1">The sequence shown here is derived from an EMBL/GenBank/DDBJ whole genome shotgun (WGS) entry which is preliminary data.</text>
</comment>
<accession>A0A1E8CNF4</accession>
<protein>
    <submittedName>
        <fullName evidence="1">Uncharacterized protein</fullName>
    </submittedName>
</protein>
<proteinExistence type="predicted"/>
<keyword evidence="2" id="KW-1185">Reference proteome</keyword>
<dbReference type="EMBL" id="MASR01000001">
    <property type="protein sequence ID" value="OFE14016.1"/>
    <property type="molecule type" value="Genomic_DNA"/>
</dbReference>
<dbReference type="AlphaFoldDB" id="A0A1E8CNF4"/>
<sequence>MQMLSAAEAPVAIDEVRQVGANESFEIEVMRGDVVIRVGDDNSFRVSGTLDELAEGYELRSNSGFTYFEVLMPRNINGSRARRAEESDLEMVVPVGSRVSFIGVNVDIDISGVAGGSEVNTVNGNITATGLSDRVDLRTVNGNIRSTDNSGRIDLQTVNGDIRDTGSEGRAYYEAVNGGLDITSAAEEVEVTVVNGSVEAQLRRTRELTLRSVNGDIEVMLTEAISPVIIGSTVSGEIILNLPGNIDAQFNLESHAGGNIINNITDDEVARARFGPARSLDFSTGQGTGIVEMSSVSGRLELHAN</sequence>
<name>A0A1E8CNF4_9GAMM</name>
<evidence type="ECO:0000313" key="1">
    <source>
        <dbReference type="EMBL" id="OFE14016.1"/>
    </source>
</evidence>
<dbReference type="STRING" id="1524254.PHACT_07925"/>
<dbReference type="Proteomes" id="UP000175669">
    <property type="component" value="Unassembled WGS sequence"/>
</dbReference>
<evidence type="ECO:0000313" key="2">
    <source>
        <dbReference type="Proteomes" id="UP000175669"/>
    </source>
</evidence>
<organism evidence="1 2">
    <name type="scientific">Pseudohongiella acticola</name>
    <dbReference type="NCBI Taxonomy" id="1524254"/>
    <lineage>
        <taxon>Bacteria</taxon>
        <taxon>Pseudomonadati</taxon>
        <taxon>Pseudomonadota</taxon>
        <taxon>Gammaproteobacteria</taxon>
        <taxon>Pseudomonadales</taxon>
        <taxon>Pseudohongiellaceae</taxon>
        <taxon>Pseudohongiella</taxon>
    </lineage>
</organism>